<dbReference type="Proteomes" id="UP000276407">
    <property type="component" value="Chromosome 1"/>
</dbReference>
<dbReference type="InterPro" id="IPR036873">
    <property type="entry name" value="Rhodanese-like_dom_sf"/>
</dbReference>
<keyword evidence="1" id="KW-0677">Repeat</keyword>
<protein>
    <submittedName>
        <fullName evidence="4">Rhodanese-like domain-containing protein</fullName>
    </submittedName>
    <submittedName>
        <fullName evidence="3">Sulfurtransferase</fullName>
    </submittedName>
</protein>
<sequence length="302" mass="34074">MSFFLKRSLKAMKLKHILFGFILILPSFLGAQRSESWILTPGEARAILSESLVLDTRPRSVFFREHITGSRFVSWEEFSVSELPHKGNLLPVEVIKKKLEAYGIRNNRPVLVISETKNNWGEDGRIVWMLRSLGHHSAFLVDGGYSALKRLGAPVSNSGEPKETGSFKIQLDSELSATSSEIRSNLKNKRYVFLDTREDREFQGETPYGESRGGHIPGAKHLYYKNLLNEDGALLSSEKISEKIKELGIARDSVVISYCTGGIRSAWVTTILRNEGYNAKNYAGSMWEWSSGNEKDFPLVRK</sequence>
<evidence type="ECO:0000313" key="5">
    <source>
        <dbReference type="Proteomes" id="UP000231919"/>
    </source>
</evidence>
<dbReference type="KEGG" id="lkm:EFP84_03875"/>
<dbReference type="SUPFAM" id="SSF52821">
    <property type="entry name" value="Rhodanese/Cell cycle control phosphatase"/>
    <property type="match status" value="2"/>
</dbReference>
<dbReference type="InterPro" id="IPR051126">
    <property type="entry name" value="Thiosulfate_sulfurtransferase"/>
</dbReference>
<feature type="domain" description="Rhodanese" evidence="2">
    <location>
        <begin position="47"/>
        <end position="157"/>
    </location>
</feature>
<reference evidence="4 5" key="1">
    <citation type="submission" date="2017-07" db="EMBL/GenBank/DDBJ databases">
        <title>Leptospira spp. isolated from tropical soils.</title>
        <authorList>
            <person name="Thibeaux R."/>
            <person name="Iraola G."/>
            <person name="Ferres I."/>
            <person name="Bierque E."/>
            <person name="Girault D."/>
            <person name="Soupe-Gilbert M.-E."/>
            <person name="Picardeau M."/>
            <person name="Goarant C."/>
        </authorList>
    </citation>
    <scope>NUCLEOTIDE SEQUENCE [LARGE SCALE GENOMIC DNA]</scope>
    <source>
        <strain evidence="4 5">JW2-C-B1</strain>
    </source>
</reference>
<dbReference type="PANTHER" id="PTHR43855:SF1">
    <property type="entry name" value="THIOSULFATE SULFURTRANSFERASE"/>
    <property type="match status" value="1"/>
</dbReference>
<evidence type="ECO:0000259" key="2">
    <source>
        <dbReference type="PROSITE" id="PS50206"/>
    </source>
</evidence>
<dbReference type="PANTHER" id="PTHR43855">
    <property type="entry name" value="THIOSULFATE SULFURTRANSFERASE"/>
    <property type="match status" value="1"/>
</dbReference>
<evidence type="ECO:0000313" key="3">
    <source>
        <dbReference type="EMBL" id="AYV54739.1"/>
    </source>
</evidence>
<dbReference type="EMBL" id="CP033614">
    <property type="protein sequence ID" value="AYV54739.1"/>
    <property type="molecule type" value="Genomic_DNA"/>
</dbReference>
<dbReference type="CDD" id="cd01449">
    <property type="entry name" value="TST_Repeat_2"/>
    <property type="match status" value="1"/>
</dbReference>
<keyword evidence="5" id="KW-1185">Reference proteome</keyword>
<dbReference type="Gene3D" id="3.40.250.10">
    <property type="entry name" value="Rhodanese-like domain"/>
    <property type="match status" value="2"/>
</dbReference>
<dbReference type="SMART" id="SM00450">
    <property type="entry name" value="RHOD"/>
    <property type="match status" value="2"/>
</dbReference>
<dbReference type="Proteomes" id="UP000231919">
    <property type="component" value="Unassembled WGS sequence"/>
</dbReference>
<name>A0AAD0UN09_9LEPT</name>
<dbReference type="PROSITE" id="PS50206">
    <property type="entry name" value="RHODANESE_3"/>
    <property type="match status" value="2"/>
</dbReference>
<reference evidence="3 6" key="2">
    <citation type="submission" date="2018-11" db="EMBL/GenBank/DDBJ databases">
        <title>Complete genome sequence of Leptospira kmetyi isolate LS 001/16 from soil sample associated with a leptospirosis patient in Kelantan.</title>
        <authorList>
            <person name="Muhammad Yusoff F."/>
            <person name="Muhammad Yusoff S."/>
            <person name="Ahmad M.N."/>
            <person name="Yusof N.Y."/>
            <person name="Aziah I."/>
        </authorList>
    </citation>
    <scope>NUCLEOTIDE SEQUENCE [LARGE SCALE GENOMIC DNA]</scope>
    <source>
        <strain evidence="3 6">LS 001/16</strain>
    </source>
</reference>
<proteinExistence type="predicted"/>
<gene>
    <name evidence="4" type="ORF">CH378_02100</name>
    <name evidence="3" type="ORF">EFP84_03875</name>
</gene>
<dbReference type="Pfam" id="PF00581">
    <property type="entry name" value="Rhodanese"/>
    <property type="match status" value="2"/>
</dbReference>
<evidence type="ECO:0000313" key="4">
    <source>
        <dbReference type="EMBL" id="PJZ31610.1"/>
    </source>
</evidence>
<dbReference type="EMBL" id="NPDP01000002">
    <property type="protein sequence ID" value="PJZ31610.1"/>
    <property type="molecule type" value="Genomic_DNA"/>
</dbReference>
<organism evidence="3 6">
    <name type="scientific">Leptospira kmetyi</name>
    <dbReference type="NCBI Taxonomy" id="408139"/>
    <lineage>
        <taxon>Bacteria</taxon>
        <taxon>Pseudomonadati</taxon>
        <taxon>Spirochaetota</taxon>
        <taxon>Spirochaetia</taxon>
        <taxon>Leptospirales</taxon>
        <taxon>Leptospiraceae</taxon>
        <taxon>Leptospira</taxon>
    </lineage>
</organism>
<dbReference type="InterPro" id="IPR001763">
    <property type="entry name" value="Rhodanese-like_dom"/>
</dbReference>
<evidence type="ECO:0000256" key="1">
    <source>
        <dbReference type="ARBA" id="ARBA00022737"/>
    </source>
</evidence>
<evidence type="ECO:0000313" key="6">
    <source>
        <dbReference type="Proteomes" id="UP000276407"/>
    </source>
</evidence>
<dbReference type="AlphaFoldDB" id="A0AAD0UN09"/>
<feature type="domain" description="Rhodanese" evidence="2">
    <location>
        <begin position="187"/>
        <end position="298"/>
    </location>
</feature>
<accession>A0AAD0UN09</accession>